<protein>
    <submittedName>
        <fullName evidence="8">Helicase-like protein</fullName>
    </submittedName>
</protein>
<reference evidence="8 9" key="1">
    <citation type="submission" date="2018-02" db="EMBL/GenBank/DDBJ databases">
        <title>Genomic Encyclopedia of Archaeal and Bacterial Type Strains, Phase II (KMG-II): from individual species to whole genera.</title>
        <authorList>
            <person name="Goeker M."/>
        </authorList>
    </citation>
    <scope>NUCLEOTIDE SEQUENCE [LARGE SCALE GENOMIC DNA]</scope>
    <source>
        <strain evidence="8 9">DSM 15099</strain>
    </source>
</reference>
<dbReference type="Pfam" id="PF00176">
    <property type="entry name" value="SNF2-rel_dom"/>
    <property type="match status" value="1"/>
</dbReference>
<comment type="caution">
    <text evidence="8">The sequence shown here is derived from an EMBL/GenBank/DDBJ whole genome shotgun (WGS) entry which is preliminary data.</text>
</comment>
<dbReference type="CDD" id="cd18011">
    <property type="entry name" value="DEXDc_RapA"/>
    <property type="match status" value="1"/>
</dbReference>
<feature type="domain" description="Helicase ATP-binding" evidence="6">
    <location>
        <begin position="48"/>
        <end position="215"/>
    </location>
</feature>
<dbReference type="SMART" id="SM00487">
    <property type="entry name" value="DEXDc"/>
    <property type="match status" value="1"/>
</dbReference>
<evidence type="ECO:0000256" key="5">
    <source>
        <dbReference type="SAM" id="Coils"/>
    </source>
</evidence>
<evidence type="ECO:0000256" key="2">
    <source>
        <dbReference type="ARBA" id="ARBA00022801"/>
    </source>
</evidence>
<evidence type="ECO:0000313" key="8">
    <source>
        <dbReference type="EMBL" id="PPK49298.1"/>
    </source>
</evidence>
<keyword evidence="3 8" id="KW-0347">Helicase</keyword>
<dbReference type="InterPro" id="IPR027417">
    <property type="entry name" value="P-loop_NTPase"/>
</dbReference>
<keyword evidence="5" id="KW-0175">Coiled coil</keyword>
<accession>A0A2S6G085</accession>
<dbReference type="SUPFAM" id="SSF52540">
    <property type="entry name" value="P-loop containing nucleoside triphosphate hydrolases"/>
    <property type="match status" value="2"/>
</dbReference>
<dbReference type="PANTHER" id="PTHR10799">
    <property type="entry name" value="SNF2/RAD54 HELICASE FAMILY"/>
    <property type="match status" value="1"/>
</dbReference>
<name>A0A2S6G085_9CLOT</name>
<dbReference type="SMART" id="SM00490">
    <property type="entry name" value="HELICc"/>
    <property type="match status" value="1"/>
</dbReference>
<feature type="coiled-coil region" evidence="5">
    <location>
        <begin position="848"/>
        <end position="922"/>
    </location>
</feature>
<dbReference type="GO" id="GO:0005524">
    <property type="term" value="F:ATP binding"/>
    <property type="evidence" value="ECO:0007669"/>
    <property type="project" value="UniProtKB-KW"/>
</dbReference>
<evidence type="ECO:0000256" key="1">
    <source>
        <dbReference type="ARBA" id="ARBA00022741"/>
    </source>
</evidence>
<dbReference type="PROSITE" id="PS51192">
    <property type="entry name" value="HELICASE_ATP_BIND_1"/>
    <property type="match status" value="1"/>
</dbReference>
<sequence>MYSSYQAKYFKEQLTLKRPSNSIENLVSALAGARVDLNPHQVDAAMFAFKSPLSQGVLLADEVGLGKTIEAGIVLAQYFAERKRKILLIVPAALRNQWLSELDEKFYIKSIILESKNFNRLKKQGMMNPFEQKDSVVICSYNFVASKQFEVSKVNWDLVVIDEAHRLRNVYKTNNVTGRKLKDVLNNRRKLLLTATPLQNNLMELYGLVSIIDDRVFGDAKTFRDKYINVDNEMTRNIFLKARLQQFCKRTLRKQVVEYVPYTKRTAILEEYTPSIEEETLYNEVSEYLRSPVLYALPNSQRTLMTLVLRKLLASSSFAISGTLDSLILRLQNMLAGIDSEINLDDYDTLDELLEELDLAGEEDKVDAIKQHYAISEELEKLKSYAKLAKSIKRNSKGENLLTALEKGFSKATELGASKKAVIFTESRRTQDYLYNLLSANGYEGKIVFLNGTNSDENSKRIYKEWIERHKGEDIVSGSKQADTKAAIVEEFRSKAEILIGTEAAAEGINLQFCSLLVNYDLPWNPQRIEQRIGRCHRYGQKNDVVVINFLNNKNDADKRVYELLDQKFKLFEGLFGSSDEVLGSIESGVDFEKRISDIYQNCNTADEIRTAFDKLQEEYREQINEKIINARQTLLENFDEEVSSLLKIRNSETNSSISKYEKWIYYFMLSQGNNNIKVIDDTRFQYIGKEYSGAYNLNWKDSDNRKEIFLRREHPLCQKFIEQCDQNELNLAEITFNYSQSGRKISFIDTLIVKKGWISVSKLVNNSFEEQEYLLVSAICDNGVEIEADLVDRLMALEVLSVKNVESNIIERIVNHQKQLELQTIKDIEMKNKEFFLQECAKLDEWSEDLKNNLQVEIKDIEKLIKEKKKEFDNSIDLDLTQMLDRKEELNKLKRLRDKKRRELYDEEDKVDEENDRLQAQMRSRVKGSTQVKQLFTIRFDIR</sequence>
<gene>
    <name evidence="8" type="ORF">BD821_102217</name>
</gene>
<dbReference type="AlphaFoldDB" id="A0A2S6G085"/>
<dbReference type="InterPro" id="IPR038718">
    <property type="entry name" value="SNF2-like_sf"/>
</dbReference>
<evidence type="ECO:0000256" key="4">
    <source>
        <dbReference type="ARBA" id="ARBA00022840"/>
    </source>
</evidence>
<evidence type="ECO:0000259" key="6">
    <source>
        <dbReference type="PROSITE" id="PS51192"/>
    </source>
</evidence>
<dbReference type="OrthoDB" id="9814088at2"/>
<keyword evidence="1" id="KW-0547">Nucleotide-binding</keyword>
<evidence type="ECO:0000313" key="9">
    <source>
        <dbReference type="Proteomes" id="UP000239863"/>
    </source>
</evidence>
<dbReference type="Gene3D" id="3.40.50.300">
    <property type="entry name" value="P-loop containing nucleotide triphosphate hydrolases"/>
    <property type="match status" value="1"/>
</dbReference>
<dbReference type="GO" id="GO:0016787">
    <property type="term" value="F:hydrolase activity"/>
    <property type="evidence" value="ECO:0007669"/>
    <property type="project" value="UniProtKB-KW"/>
</dbReference>
<dbReference type="Gene3D" id="3.40.50.10810">
    <property type="entry name" value="Tandem AAA-ATPase domain"/>
    <property type="match status" value="1"/>
</dbReference>
<dbReference type="Proteomes" id="UP000239863">
    <property type="component" value="Unassembled WGS sequence"/>
</dbReference>
<evidence type="ECO:0000259" key="7">
    <source>
        <dbReference type="PROSITE" id="PS51194"/>
    </source>
</evidence>
<evidence type="ECO:0000256" key="3">
    <source>
        <dbReference type="ARBA" id="ARBA00022806"/>
    </source>
</evidence>
<keyword evidence="4" id="KW-0067">ATP-binding</keyword>
<dbReference type="EMBL" id="PTIS01000002">
    <property type="protein sequence ID" value="PPK49298.1"/>
    <property type="molecule type" value="Genomic_DNA"/>
</dbReference>
<keyword evidence="2" id="KW-0378">Hydrolase</keyword>
<dbReference type="InterPro" id="IPR014001">
    <property type="entry name" value="Helicase_ATP-bd"/>
</dbReference>
<dbReference type="CDD" id="cd18793">
    <property type="entry name" value="SF2_C_SNF"/>
    <property type="match status" value="1"/>
</dbReference>
<dbReference type="Pfam" id="PF00271">
    <property type="entry name" value="Helicase_C"/>
    <property type="match status" value="1"/>
</dbReference>
<dbReference type="InterPro" id="IPR057342">
    <property type="entry name" value="DEXDc_RapA"/>
</dbReference>
<feature type="domain" description="Helicase C-terminal" evidence="7">
    <location>
        <begin position="397"/>
        <end position="583"/>
    </location>
</feature>
<dbReference type="InterPro" id="IPR049730">
    <property type="entry name" value="SNF2/RAD54-like_C"/>
</dbReference>
<dbReference type="GO" id="GO:0004386">
    <property type="term" value="F:helicase activity"/>
    <property type="evidence" value="ECO:0007669"/>
    <property type="project" value="UniProtKB-KW"/>
</dbReference>
<dbReference type="InterPro" id="IPR001650">
    <property type="entry name" value="Helicase_C-like"/>
</dbReference>
<dbReference type="PROSITE" id="PS51194">
    <property type="entry name" value="HELICASE_CTER"/>
    <property type="match status" value="1"/>
</dbReference>
<dbReference type="InterPro" id="IPR000330">
    <property type="entry name" value="SNF2_N"/>
</dbReference>
<proteinExistence type="predicted"/>
<dbReference type="RefSeq" id="WP_104409292.1">
    <property type="nucleotide sequence ID" value="NZ_PTIS01000002.1"/>
</dbReference>
<organism evidence="8 9">
    <name type="scientific">Clostridium algidicarnis DSM 15099</name>
    <dbReference type="NCBI Taxonomy" id="1121295"/>
    <lineage>
        <taxon>Bacteria</taxon>
        <taxon>Bacillati</taxon>
        <taxon>Bacillota</taxon>
        <taxon>Clostridia</taxon>
        <taxon>Eubacteriales</taxon>
        <taxon>Clostridiaceae</taxon>
        <taxon>Clostridium</taxon>
    </lineage>
</organism>